<dbReference type="InterPro" id="IPR029044">
    <property type="entry name" value="Nucleotide-diphossugar_trans"/>
</dbReference>
<gene>
    <name evidence="2" type="ORF">Baya_15410</name>
</gene>
<name>A0A556VBH3_BAGYA</name>
<feature type="region of interest" description="Disordered" evidence="1">
    <location>
        <begin position="147"/>
        <end position="167"/>
    </location>
</feature>
<evidence type="ECO:0000313" key="3">
    <source>
        <dbReference type="Proteomes" id="UP000319801"/>
    </source>
</evidence>
<reference evidence="2 3" key="1">
    <citation type="journal article" date="2019" name="Genome Biol. Evol.">
        <title>Whole-Genome Sequencing of the Giant Devil Catfish, Bagarius yarrelli.</title>
        <authorList>
            <person name="Jiang W."/>
            <person name="Lv Y."/>
            <person name="Cheng L."/>
            <person name="Yang K."/>
            <person name="Chao B."/>
            <person name="Wang X."/>
            <person name="Li Y."/>
            <person name="Pan X."/>
            <person name="You X."/>
            <person name="Zhang Y."/>
            <person name="Yang J."/>
            <person name="Li J."/>
            <person name="Zhang X."/>
            <person name="Liu S."/>
            <person name="Sun C."/>
            <person name="Yang J."/>
            <person name="Shi Q."/>
        </authorList>
    </citation>
    <scope>NUCLEOTIDE SEQUENCE [LARGE SCALE GENOMIC DNA]</scope>
    <source>
        <strain evidence="2">JWS20170419001</strain>
        <tissue evidence="2">Muscle</tissue>
    </source>
</reference>
<comment type="caution">
    <text evidence="2">The sequence shown here is derived from an EMBL/GenBank/DDBJ whole genome shotgun (WGS) entry which is preliminary data.</text>
</comment>
<proteinExistence type="predicted"/>
<evidence type="ECO:0000313" key="2">
    <source>
        <dbReference type="EMBL" id="TTH99993.1"/>
    </source>
</evidence>
<dbReference type="PANTHER" id="PTHR11183">
    <property type="entry name" value="GLYCOGENIN SUBFAMILY MEMBER"/>
    <property type="match status" value="1"/>
</dbReference>
<dbReference type="SUPFAM" id="SSF53448">
    <property type="entry name" value="Nucleotide-diphospho-sugar transferases"/>
    <property type="match status" value="1"/>
</dbReference>
<dbReference type="EMBL" id="VCAZ01000212">
    <property type="protein sequence ID" value="TTH99993.1"/>
    <property type="molecule type" value="Genomic_DNA"/>
</dbReference>
<accession>A0A556VBH3</accession>
<dbReference type="InterPro" id="IPR050587">
    <property type="entry name" value="GNT1/Glycosyltrans_8"/>
</dbReference>
<sequence length="370" mass="41512">MVLGMCLRNHKTSRKLSVLTGDDVTQPCRLVLSQIFDEVCEVSVLDSGDEARLAMMKRPELGVTLTKLHCWNLTRYSKCVFMDADTLCADPGGVSGLLSLCSCVSAITGNIHCVTERLYATWQLRRFGHNAKVIHFLGERKPWDYQHGDYDDDDDDEECSSETGPSSPCPDYIRRWWSVYKSAVLPLLSKELPQPLPETPSLKGRKMDNLDILEIIITSDIEDMGNCSSAPDCMSSEDESESDSEMFSEFDDFQAPVKEAGEAMETSEPPCIPSRRRYGRKANIRGNRVSGAAGGSIQNVTRQLNKEAEDKRVLGVRAVRNFHCRQKSGYQFPVYSHIPQNFSVSLDVFMICLNKHQMVSCTNKQAEQSI</sequence>
<dbReference type="OrthoDB" id="2014201at2759"/>
<organism evidence="2 3">
    <name type="scientific">Bagarius yarrelli</name>
    <name type="common">Goonch</name>
    <name type="synonym">Bagrus yarrelli</name>
    <dbReference type="NCBI Taxonomy" id="175774"/>
    <lineage>
        <taxon>Eukaryota</taxon>
        <taxon>Metazoa</taxon>
        <taxon>Chordata</taxon>
        <taxon>Craniata</taxon>
        <taxon>Vertebrata</taxon>
        <taxon>Euteleostomi</taxon>
        <taxon>Actinopterygii</taxon>
        <taxon>Neopterygii</taxon>
        <taxon>Teleostei</taxon>
        <taxon>Ostariophysi</taxon>
        <taxon>Siluriformes</taxon>
        <taxon>Sisoridae</taxon>
        <taxon>Sisorinae</taxon>
        <taxon>Bagarius</taxon>
    </lineage>
</organism>
<feature type="compositionally biased region" description="Acidic residues" evidence="1">
    <location>
        <begin position="150"/>
        <end position="160"/>
    </location>
</feature>
<dbReference type="Gene3D" id="3.90.550.10">
    <property type="entry name" value="Spore Coat Polysaccharide Biosynthesis Protein SpsA, Chain A"/>
    <property type="match status" value="2"/>
</dbReference>
<evidence type="ECO:0000256" key="1">
    <source>
        <dbReference type="SAM" id="MobiDB-lite"/>
    </source>
</evidence>
<dbReference type="AlphaFoldDB" id="A0A556VBH3"/>
<dbReference type="Proteomes" id="UP000319801">
    <property type="component" value="Unassembled WGS sequence"/>
</dbReference>
<protein>
    <submittedName>
        <fullName evidence="2">Glycogenin-1</fullName>
    </submittedName>
</protein>
<keyword evidence="3" id="KW-1185">Reference proteome</keyword>